<evidence type="ECO:0000313" key="4">
    <source>
        <dbReference type="Proteomes" id="UP001197093"/>
    </source>
</evidence>
<sequence length="414" mass="44648">MSSTIASTTSSSSTGTAPASTSSSGSAPQSNRHPHPPPPLPPKTAQLGGIPSPSPDITISVLLATLFFVAAAGNVLVYRRNRRSRYKFLFSALLVVFCAARVAALGLRCAWAAHPRDVRVAIAAQIFTAAGVLILFVTNLVFAQRVVRAYHPFFGWSKGVTALFGVLFASAVAVLAMVVAVTVQSFFVAEGDARRAVDRRVQLFCATYLAVYAFLPVPLAALAAVVPRNTGIDKFGEGHFRTKFALLTCTATLLTFGAAVRAVGVWCPRPLADPAWFHSKACYYCVVYVIEIIVVYAYTILRFDRRFHIPDGSSGPGHYSGAEYGTVEGSMAEAGDFARRKRKRKQRDEGGDGDDLELEADGREDHERSRKTPSSKSSPNGTRHPSSSSGDERQGSGSNSGKSRKHTWIRRTMS</sequence>
<dbReference type="Pfam" id="PF11309">
    <property type="entry name" value="DUF3112"/>
    <property type="match status" value="1"/>
</dbReference>
<protein>
    <recommendedName>
        <fullName evidence="5">Family c-likeg-protein-coupled receptor protein</fullName>
    </recommendedName>
</protein>
<evidence type="ECO:0000313" key="3">
    <source>
        <dbReference type="EMBL" id="KAG7287700.1"/>
    </source>
</evidence>
<feature type="region of interest" description="Disordered" evidence="1">
    <location>
        <begin position="1"/>
        <end position="47"/>
    </location>
</feature>
<evidence type="ECO:0000256" key="1">
    <source>
        <dbReference type="SAM" id="MobiDB-lite"/>
    </source>
</evidence>
<keyword evidence="2" id="KW-0812">Transmembrane</keyword>
<feature type="compositionally biased region" description="Basic and acidic residues" evidence="1">
    <location>
        <begin position="360"/>
        <end position="370"/>
    </location>
</feature>
<evidence type="ECO:0008006" key="5">
    <source>
        <dbReference type="Google" id="ProtNLM"/>
    </source>
</evidence>
<dbReference type="PANTHER" id="PTHR35184">
    <property type="entry name" value="YALI0C10208P"/>
    <property type="match status" value="1"/>
</dbReference>
<feature type="region of interest" description="Disordered" evidence="1">
    <location>
        <begin position="335"/>
        <end position="414"/>
    </location>
</feature>
<feature type="transmembrane region" description="Helical" evidence="2">
    <location>
        <begin position="281"/>
        <end position="301"/>
    </location>
</feature>
<feature type="compositionally biased region" description="Low complexity" evidence="1">
    <location>
        <begin position="1"/>
        <end position="28"/>
    </location>
</feature>
<comment type="caution">
    <text evidence="3">The sequence shown here is derived from an EMBL/GenBank/DDBJ whole genome shotgun (WGS) entry which is preliminary data.</text>
</comment>
<proteinExistence type="predicted"/>
<evidence type="ECO:0000256" key="2">
    <source>
        <dbReference type="SAM" id="Phobius"/>
    </source>
</evidence>
<dbReference type="InterPro" id="IPR021460">
    <property type="entry name" value="DUF3112"/>
</dbReference>
<keyword evidence="2" id="KW-1133">Transmembrane helix</keyword>
<feature type="compositionally biased region" description="Basic residues" evidence="1">
    <location>
        <begin position="402"/>
        <end position="414"/>
    </location>
</feature>
<dbReference type="PANTHER" id="PTHR35184:SF1">
    <property type="entry name" value="INTEGRAL MEMBRANE PROTEIN"/>
    <property type="match status" value="1"/>
</dbReference>
<reference evidence="3" key="1">
    <citation type="submission" date="2023-02" db="EMBL/GenBank/DDBJ databases">
        <authorList>
            <person name="Palmer J.M."/>
        </authorList>
    </citation>
    <scope>NUCLEOTIDE SEQUENCE</scope>
    <source>
        <strain evidence="3">FW57</strain>
    </source>
</reference>
<accession>A0AAD4HYV0</accession>
<keyword evidence="2" id="KW-0472">Membrane</keyword>
<name>A0AAD4HYV0_9PEZI</name>
<feature type="transmembrane region" description="Helical" evidence="2">
    <location>
        <begin position="163"/>
        <end position="189"/>
    </location>
</feature>
<dbReference type="AlphaFoldDB" id="A0AAD4HYV0"/>
<dbReference type="EMBL" id="JAHCVI010000003">
    <property type="protein sequence ID" value="KAG7287700.1"/>
    <property type="molecule type" value="Genomic_DNA"/>
</dbReference>
<gene>
    <name evidence="3" type="ORF">NEMBOFW57_007213</name>
</gene>
<feature type="transmembrane region" description="Helical" evidence="2">
    <location>
        <begin position="120"/>
        <end position="142"/>
    </location>
</feature>
<feature type="transmembrane region" description="Helical" evidence="2">
    <location>
        <begin position="201"/>
        <end position="223"/>
    </location>
</feature>
<feature type="compositionally biased region" description="Polar residues" evidence="1">
    <location>
        <begin position="380"/>
        <end position="401"/>
    </location>
</feature>
<feature type="transmembrane region" description="Helical" evidence="2">
    <location>
        <begin position="244"/>
        <end position="266"/>
    </location>
</feature>
<feature type="transmembrane region" description="Helical" evidence="2">
    <location>
        <begin position="89"/>
        <end position="114"/>
    </location>
</feature>
<organism evidence="3 4">
    <name type="scientific">Staphylotrichum longicolle</name>
    <dbReference type="NCBI Taxonomy" id="669026"/>
    <lineage>
        <taxon>Eukaryota</taxon>
        <taxon>Fungi</taxon>
        <taxon>Dikarya</taxon>
        <taxon>Ascomycota</taxon>
        <taxon>Pezizomycotina</taxon>
        <taxon>Sordariomycetes</taxon>
        <taxon>Sordariomycetidae</taxon>
        <taxon>Sordariales</taxon>
        <taxon>Chaetomiaceae</taxon>
        <taxon>Staphylotrichum</taxon>
    </lineage>
</organism>
<keyword evidence="4" id="KW-1185">Reference proteome</keyword>
<feature type="transmembrane region" description="Helical" evidence="2">
    <location>
        <begin position="57"/>
        <end position="77"/>
    </location>
</feature>
<dbReference type="Proteomes" id="UP001197093">
    <property type="component" value="Unassembled WGS sequence"/>
</dbReference>